<accession>A0A1G2CEG1</accession>
<name>A0A1G2CEG1_9BACT</name>
<evidence type="ECO:0000313" key="1">
    <source>
        <dbReference type="EMBL" id="OGY99040.1"/>
    </source>
</evidence>
<dbReference type="Proteomes" id="UP000178880">
    <property type="component" value="Unassembled WGS sequence"/>
</dbReference>
<sequence length="185" mass="21093">MGLPPYAELYHEVALSEAERQAEEQGWNTPDRVSFASKDQAVRVAQIFMHHPYIHGVELFGSVARDGLGHDLDLILITDKGRGSDFICLASDRFGRRDSLETEDLTLQRMECYNTPDERAKIAKRVLGGNFGELLAEAKRYTAAKLDIFVFPPDWRDHLRVLQEDLPHRDPNFMENIARDAVRIA</sequence>
<comment type="caution">
    <text evidence="1">The sequence shown here is derived from an EMBL/GenBank/DDBJ whole genome shotgun (WGS) entry which is preliminary data.</text>
</comment>
<protein>
    <submittedName>
        <fullName evidence="1">Uncharacterized protein</fullName>
    </submittedName>
</protein>
<organism evidence="1 2">
    <name type="scientific">Candidatus Liptonbacteria bacterium RIFCSPLOWO2_01_FULL_52_25</name>
    <dbReference type="NCBI Taxonomy" id="1798650"/>
    <lineage>
        <taxon>Bacteria</taxon>
        <taxon>Candidatus Liptoniibacteriota</taxon>
    </lineage>
</organism>
<dbReference type="EMBL" id="MHLA01000024">
    <property type="protein sequence ID" value="OGY99040.1"/>
    <property type="molecule type" value="Genomic_DNA"/>
</dbReference>
<proteinExistence type="predicted"/>
<gene>
    <name evidence="1" type="ORF">A2945_02780</name>
</gene>
<evidence type="ECO:0000313" key="2">
    <source>
        <dbReference type="Proteomes" id="UP000178880"/>
    </source>
</evidence>
<reference evidence="1 2" key="1">
    <citation type="journal article" date="2016" name="Nat. Commun.">
        <title>Thousands of microbial genomes shed light on interconnected biogeochemical processes in an aquifer system.</title>
        <authorList>
            <person name="Anantharaman K."/>
            <person name="Brown C.T."/>
            <person name="Hug L.A."/>
            <person name="Sharon I."/>
            <person name="Castelle C.J."/>
            <person name="Probst A.J."/>
            <person name="Thomas B.C."/>
            <person name="Singh A."/>
            <person name="Wilkins M.J."/>
            <person name="Karaoz U."/>
            <person name="Brodie E.L."/>
            <person name="Williams K.H."/>
            <person name="Hubbard S.S."/>
            <person name="Banfield J.F."/>
        </authorList>
    </citation>
    <scope>NUCLEOTIDE SEQUENCE [LARGE SCALE GENOMIC DNA]</scope>
</reference>
<dbReference type="AlphaFoldDB" id="A0A1G2CEG1"/>